<gene>
    <name evidence="1" type="ORF">BW425_26825</name>
</gene>
<dbReference type="AlphaFoldDB" id="A0A1Y3M646"/>
<reference evidence="1 2" key="1">
    <citation type="submission" date="2017-02" db="EMBL/GenBank/DDBJ databases">
        <title>Bacillus pseudomycoides isolate FSL K6-0042.</title>
        <authorList>
            <person name="Kovac J."/>
        </authorList>
    </citation>
    <scope>NUCLEOTIDE SEQUENCE [LARGE SCALE GENOMIC DNA]</scope>
    <source>
        <strain evidence="1 2">FSL K6-0042</strain>
    </source>
</reference>
<dbReference type="PANTHER" id="PTHR37305:SF1">
    <property type="entry name" value="MEMBRANE PROTEIN"/>
    <property type="match status" value="1"/>
</dbReference>
<organism evidence="1 2">
    <name type="scientific">Bacillus pseudomycoides</name>
    <dbReference type="NCBI Taxonomy" id="64104"/>
    <lineage>
        <taxon>Bacteria</taxon>
        <taxon>Bacillati</taxon>
        <taxon>Bacillota</taxon>
        <taxon>Bacilli</taxon>
        <taxon>Bacillales</taxon>
        <taxon>Bacillaceae</taxon>
        <taxon>Bacillus</taxon>
        <taxon>Bacillus cereus group</taxon>
    </lineage>
</organism>
<comment type="caution">
    <text evidence="1">The sequence shown here is derived from an EMBL/GenBank/DDBJ whole genome shotgun (WGS) entry which is preliminary data.</text>
</comment>
<protein>
    <submittedName>
        <fullName evidence="1">Bacitracin ABC transporter permease</fullName>
    </submittedName>
</protein>
<accession>A0A1Y3M646</accession>
<evidence type="ECO:0000313" key="1">
    <source>
        <dbReference type="EMBL" id="OUM45895.1"/>
    </source>
</evidence>
<name>A0A1Y3M646_9BACI</name>
<dbReference type="EMBL" id="MWPX01000079">
    <property type="protein sequence ID" value="OUM45895.1"/>
    <property type="molecule type" value="Genomic_DNA"/>
</dbReference>
<proteinExistence type="predicted"/>
<dbReference type="Proteomes" id="UP000195321">
    <property type="component" value="Unassembled WGS sequence"/>
</dbReference>
<sequence>MEQLVNLLYTELLKLKRSNMFLISIIGAAVAPFMVVVASYVHIKTKNPNPTILFDRLFSDVNLYTVLIIGIPLYGVVTAYLFNREYTEDTLKNLLTIPVSRINFIISKFILLFVWIMMLTIVAWGLTLLLGLLGNFSGFSSSLLLQSLMKFLMCGGFLFILSTPIVLLTLVMKTYVPPIILTIVITMINVMTANSEHKDLFPWAATIDIVNNELQPTYPPEYSYIIIAATSIIGFITTIFYFKKVDIH</sequence>
<dbReference type="Pfam" id="PF12730">
    <property type="entry name" value="ABC2_membrane_4"/>
    <property type="match status" value="1"/>
</dbReference>
<evidence type="ECO:0000313" key="2">
    <source>
        <dbReference type="Proteomes" id="UP000195321"/>
    </source>
</evidence>
<dbReference type="PANTHER" id="PTHR37305">
    <property type="entry name" value="INTEGRAL MEMBRANE PROTEIN-RELATED"/>
    <property type="match status" value="1"/>
</dbReference>